<dbReference type="AlphaFoldDB" id="A0A7L6N2U7"/>
<evidence type="ECO:0000259" key="1">
    <source>
        <dbReference type="Pfam" id="PF21106"/>
    </source>
</evidence>
<dbReference type="Gene3D" id="3.40.50.150">
    <property type="entry name" value="Vaccinia Virus protein VP39"/>
    <property type="match status" value="1"/>
</dbReference>
<evidence type="ECO:0000313" key="3">
    <source>
        <dbReference type="Proteomes" id="UP000512167"/>
    </source>
</evidence>
<feature type="domain" description="YtxK-like N-terminal helical" evidence="1">
    <location>
        <begin position="8"/>
        <end position="85"/>
    </location>
</feature>
<proteinExistence type="predicted"/>
<keyword evidence="3" id="KW-1185">Reference proteome</keyword>
<reference evidence="2 3" key="1">
    <citation type="submission" date="2020-04" db="EMBL/GenBank/DDBJ databases">
        <authorList>
            <person name="Zheng R.K."/>
            <person name="Sun C.M."/>
        </authorList>
    </citation>
    <scope>NUCLEOTIDE SEQUENCE [LARGE SCALE GENOMIC DNA]</scope>
    <source>
        <strain evidence="3">zrk29</strain>
    </source>
</reference>
<dbReference type="Gene3D" id="1.10.150.470">
    <property type="match status" value="1"/>
</dbReference>
<dbReference type="InterPro" id="IPR029063">
    <property type="entry name" value="SAM-dependent_MTases_sf"/>
</dbReference>
<accession>A0A7L6N2U7</accession>
<name>A0A7L6N2U7_9MOLU</name>
<organism evidence="2 3">
    <name type="scientific">Hujiaoplasma nucleasis</name>
    <dbReference type="NCBI Taxonomy" id="2725268"/>
    <lineage>
        <taxon>Bacteria</taxon>
        <taxon>Bacillati</taxon>
        <taxon>Mycoplasmatota</taxon>
        <taxon>Mollicutes</taxon>
        <taxon>Candidatus Izemoplasmatales</taxon>
        <taxon>Hujiaoplasmataceae</taxon>
        <taxon>Hujiaoplasma</taxon>
    </lineage>
</organism>
<dbReference type="InterPro" id="IPR048375">
    <property type="entry name" value="YtxK-like_N"/>
</dbReference>
<gene>
    <name evidence="2" type="ORF">HF295_06930</name>
</gene>
<dbReference type="EMBL" id="CP051151">
    <property type="protein sequence ID" value="QLY40590.1"/>
    <property type="molecule type" value="Genomic_DNA"/>
</dbReference>
<evidence type="ECO:0000313" key="2">
    <source>
        <dbReference type="EMBL" id="QLY40590.1"/>
    </source>
</evidence>
<sequence length="312" mass="36180">MIKEKNIETLYDVFDESATLLYQQSKLPYLSGIVRTCENILAHSVENEDEEIKKQLEEKIDSISHIEFHKEEIRKAFQYAVLKGLKHQKISNQMITPESIGMLMSYLIHKIYDVNHLRIYDPLVGTGNLITAIANQIEKDVSLVGVDYFGQSYELAQALFEMLGYGDQVFFQDTRTSKNINADVIISDFSAVQQSEIYEIINHQSQNIKANGFFILMVDNLFFEALNVKAFIEELNKEWYLFGMMILPQEVFITQEKTILILQDKGDKFIQPDSFMMVEIPGFKEQNALENVIGQLNQWFAKTKFYRYSDKG</sequence>
<dbReference type="SUPFAM" id="SSF53335">
    <property type="entry name" value="S-adenosyl-L-methionine-dependent methyltransferases"/>
    <property type="match status" value="1"/>
</dbReference>
<dbReference type="RefSeq" id="WP_312031435.1">
    <property type="nucleotide sequence ID" value="NZ_CP051151.1"/>
</dbReference>
<dbReference type="Pfam" id="PF21106">
    <property type="entry name" value="YtxK_like"/>
    <property type="match status" value="1"/>
</dbReference>
<dbReference type="KEGG" id="tbk:HF295_06930"/>
<dbReference type="Proteomes" id="UP000512167">
    <property type="component" value="Chromosome"/>
</dbReference>
<protein>
    <recommendedName>
        <fullName evidence="1">YtxK-like N-terminal helical domain-containing protein</fullName>
    </recommendedName>
</protein>